<evidence type="ECO:0008006" key="3">
    <source>
        <dbReference type="Google" id="ProtNLM"/>
    </source>
</evidence>
<dbReference type="EMBL" id="QUTB01010218">
    <property type="protein sequence ID" value="RHY40054.1"/>
    <property type="molecule type" value="Genomic_DNA"/>
</dbReference>
<organism evidence="1 2">
    <name type="scientific">Aphanomyces astaci</name>
    <name type="common">Crayfish plague agent</name>
    <dbReference type="NCBI Taxonomy" id="112090"/>
    <lineage>
        <taxon>Eukaryota</taxon>
        <taxon>Sar</taxon>
        <taxon>Stramenopiles</taxon>
        <taxon>Oomycota</taxon>
        <taxon>Saprolegniomycetes</taxon>
        <taxon>Saprolegniales</taxon>
        <taxon>Verrucalvaceae</taxon>
        <taxon>Aphanomyces</taxon>
    </lineage>
</organism>
<comment type="caution">
    <text evidence="1">The sequence shown here is derived from an EMBL/GenBank/DDBJ whole genome shotgun (WGS) entry which is preliminary data.</text>
</comment>
<reference evidence="1 2" key="1">
    <citation type="submission" date="2018-08" db="EMBL/GenBank/DDBJ databases">
        <title>Aphanomyces genome sequencing and annotation.</title>
        <authorList>
            <person name="Minardi D."/>
            <person name="Oidtmann B."/>
            <person name="Van Der Giezen M."/>
            <person name="Studholme D.J."/>
        </authorList>
    </citation>
    <scope>NUCLEOTIDE SEQUENCE [LARGE SCALE GENOMIC DNA]</scope>
    <source>
        <strain evidence="1 2">Si</strain>
    </source>
</reference>
<dbReference type="Gene3D" id="3.50.50.60">
    <property type="entry name" value="FAD/NAD(P)-binding domain"/>
    <property type="match status" value="1"/>
</dbReference>
<protein>
    <recommendedName>
        <fullName evidence="3">FAD dependent oxidoreductase domain-containing protein</fullName>
    </recommendedName>
</protein>
<evidence type="ECO:0000313" key="1">
    <source>
        <dbReference type="EMBL" id="RHY40054.1"/>
    </source>
</evidence>
<evidence type="ECO:0000313" key="2">
    <source>
        <dbReference type="Proteomes" id="UP000283543"/>
    </source>
</evidence>
<sequence>MAGDAEAHGASFAFHCSVDSGDWNASSNEFLLRYQMADDGATLHELPCDFVVNCAGLGAPFVLKNRLLRRLRFYGSEGWSSALANRLMLDMGSFFSTPSGGVESGHLESAFIATIGQVTLGDYSQKDTSI</sequence>
<dbReference type="VEuPathDB" id="FungiDB:H257_02557"/>
<proteinExistence type="predicted"/>
<dbReference type="InterPro" id="IPR036188">
    <property type="entry name" value="FAD/NAD-bd_sf"/>
</dbReference>
<gene>
    <name evidence="1" type="ORF">DYB34_002288</name>
</gene>
<dbReference type="Proteomes" id="UP000283543">
    <property type="component" value="Unassembled WGS sequence"/>
</dbReference>
<accession>A0A418BFA8</accession>
<dbReference type="AlphaFoldDB" id="A0A418BFA8"/>
<name>A0A418BFA8_APHAT</name>